<dbReference type="Gene3D" id="3.40.50.150">
    <property type="entry name" value="Vaccinia Virus protein VP39"/>
    <property type="match status" value="1"/>
</dbReference>
<name>A0A2S9YJ10_9BACT</name>
<dbReference type="SUPFAM" id="SSF53335">
    <property type="entry name" value="S-adenosyl-L-methionine-dependent methyltransferases"/>
    <property type="match status" value="1"/>
</dbReference>
<reference evidence="1 2" key="1">
    <citation type="submission" date="2018-03" db="EMBL/GenBank/DDBJ databases">
        <title>Draft Genome Sequences of the Obligatory Marine Myxobacteria Enhygromyxa salina SWB007.</title>
        <authorList>
            <person name="Poehlein A."/>
            <person name="Moghaddam J.A."/>
            <person name="Harms H."/>
            <person name="Alanjari M."/>
            <person name="Koenig G.M."/>
            <person name="Daniel R."/>
            <person name="Schaeberle T.F."/>
        </authorList>
    </citation>
    <scope>NUCLEOTIDE SEQUENCE [LARGE SCALE GENOMIC DNA]</scope>
    <source>
        <strain evidence="1 2">SWB007</strain>
    </source>
</reference>
<evidence type="ECO:0008006" key="3">
    <source>
        <dbReference type="Google" id="ProtNLM"/>
    </source>
</evidence>
<organism evidence="1 2">
    <name type="scientific">Enhygromyxa salina</name>
    <dbReference type="NCBI Taxonomy" id="215803"/>
    <lineage>
        <taxon>Bacteria</taxon>
        <taxon>Pseudomonadati</taxon>
        <taxon>Myxococcota</taxon>
        <taxon>Polyangia</taxon>
        <taxon>Nannocystales</taxon>
        <taxon>Nannocystaceae</taxon>
        <taxon>Enhygromyxa</taxon>
    </lineage>
</organism>
<proteinExistence type="predicted"/>
<dbReference type="AlphaFoldDB" id="A0A2S9YJ10"/>
<gene>
    <name evidence="1" type="ORF">ENSA7_47180</name>
</gene>
<evidence type="ECO:0000313" key="1">
    <source>
        <dbReference type="EMBL" id="PRQ05089.1"/>
    </source>
</evidence>
<accession>A0A2S9YJ10</accession>
<sequence length="278" mass="30927">MGLPSWIDTIRRELIVAPIRDDPRTLDPYEDPLGVPTRIVFNDVLGGGQAEFDEAWHGPRGKLSGADRALLYGLLILKGHLQELTAAFDMLTDRAEIWDPVVLDLGCGPGTGGLALANALGRDAQFTYVGVDRAASMAELGERLMQAAQTLGWMTSVERFWLRDTGELNWREPISWRPVIIIASYLLASPTVDARALVNGAMEQVRKIGRGDVAVLYTNSVRLEVNHQLPRFRDCLIEDHGFELIDDNEGRISTGGGQNERRLRYALFFRQAGRTLED</sequence>
<protein>
    <recommendedName>
        <fullName evidence="3">Methyltransferase domain-containing protein</fullName>
    </recommendedName>
</protein>
<comment type="caution">
    <text evidence="1">The sequence shown here is derived from an EMBL/GenBank/DDBJ whole genome shotgun (WGS) entry which is preliminary data.</text>
</comment>
<dbReference type="OrthoDB" id="511303at2"/>
<dbReference type="Proteomes" id="UP000238823">
    <property type="component" value="Unassembled WGS sequence"/>
</dbReference>
<dbReference type="RefSeq" id="WP_106091639.1">
    <property type="nucleotide sequence ID" value="NZ_PVNL01000097.1"/>
</dbReference>
<dbReference type="EMBL" id="PVNL01000097">
    <property type="protein sequence ID" value="PRQ05089.1"/>
    <property type="molecule type" value="Genomic_DNA"/>
</dbReference>
<evidence type="ECO:0000313" key="2">
    <source>
        <dbReference type="Proteomes" id="UP000238823"/>
    </source>
</evidence>
<dbReference type="InterPro" id="IPR029063">
    <property type="entry name" value="SAM-dependent_MTases_sf"/>
</dbReference>